<dbReference type="EMBL" id="CP045201">
    <property type="protein sequence ID" value="QOL81712.1"/>
    <property type="molecule type" value="Genomic_DNA"/>
</dbReference>
<evidence type="ECO:0000313" key="1">
    <source>
        <dbReference type="EMBL" id="QOL81712.1"/>
    </source>
</evidence>
<dbReference type="KEGG" id="pshq:F3W81_13300"/>
<evidence type="ECO:0000313" key="2">
    <source>
        <dbReference type="Proteomes" id="UP000594118"/>
    </source>
</evidence>
<dbReference type="RefSeq" id="WP_193079627.1">
    <property type="nucleotide sequence ID" value="NZ_CP045201.1"/>
</dbReference>
<dbReference type="AlphaFoldDB" id="A0A7L9WP63"/>
<reference evidence="1 2" key="1">
    <citation type="submission" date="2019-10" db="EMBL/GenBank/DDBJ databases">
        <title>Pseudopuniceibacterium sp. HQ09 islated from Antarctica.</title>
        <authorList>
            <person name="Liao L."/>
            <person name="Su S."/>
            <person name="Chen B."/>
            <person name="Yu Y."/>
        </authorList>
    </citation>
    <scope>NUCLEOTIDE SEQUENCE [LARGE SCALE GENOMIC DNA]</scope>
    <source>
        <strain evidence="1 2">HQ09</strain>
    </source>
</reference>
<sequence length="132" mass="14232">MPDATLTKTRLHAGKWEGLLVLPGAGPETDVAGTEIEVLLHDAPIRGVTVEALETPGEYAIVIPIPAESIADGVQVFLIRHRPSNAVLNAFAILSGDVLGDTLHTEVLLLRAELDMLKRAFRRHCVETLPQA</sequence>
<dbReference type="Proteomes" id="UP000594118">
    <property type="component" value="Chromosome"/>
</dbReference>
<accession>A0A7L9WP63</accession>
<name>A0A7L9WP63_9RHOB</name>
<keyword evidence="2" id="KW-1185">Reference proteome</keyword>
<protein>
    <submittedName>
        <fullName evidence="1">Uncharacterized protein</fullName>
    </submittedName>
</protein>
<proteinExistence type="predicted"/>
<organism evidence="1 2">
    <name type="scientific">Pseudooceanicola spongiae</name>
    <dbReference type="NCBI Taxonomy" id="2613965"/>
    <lineage>
        <taxon>Bacteria</taxon>
        <taxon>Pseudomonadati</taxon>
        <taxon>Pseudomonadota</taxon>
        <taxon>Alphaproteobacteria</taxon>
        <taxon>Rhodobacterales</taxon>
        <taxon>Paracoccaceae</taxon>
        <taxon>Pseudooceanicola</taxon>
    </lineage>
</organism>
<gene>
    <name evidence="1" type="ORF">F3W81_13300</name>
</gene>